<keyword evidence="3" id="KW-0804">Transcription</keyword>
<dbReference type="PANTHER" id="PTHR30136:SF24">
    <property type="entry name" value="HTH-TYPE TRANSCRIPTIONAL REPRESSOR ALLR"/>
    <property type="match status" value="1"/>
</dbReference>
<dbReference type="EMBL" id="AB271917">
    <property type="protein sequence ID" value="BAF48134.1"/>
    <property type="molecule type" value="Genomic_DNA"/>
</dbReference>
<dbReference type="SUPFAM" id="SSF55781">
    <property type="entry name" value="GAF domain-like"/>
    <property type="match status" value="1"/>
</dbReference>
<keyword evidence="1" id="KW-0805">Transcription regulation</keyword>
<evidence type="ECO:0000313" key="7">
    <source>
        <dbReference type="EMBL" id="BAF48134.1"/>
    </source>
</evidence>
<dbReference type="InterPro" id="IPR036388">
    <property type="entry name" value="WH-like_DNA-bd_sf"/>
</dbReference>
<dbReference type="InterPro" id="IPR014757">
    <property type="entry name" value="Tscrpt_reg_IclR_C"/>
</dbReference>
<dbReference type="Pfam" id="PF09339">
    <property type="entry name" value="HTH_IclR"/>
    <property type="match status" value="1"/>
</dbReference>
<evidence type="ECO:0000259" key="5">
    <source>
        <dbReference type="PROSITE" id="PS51077"/>
    </source>
</evidence>
<evidence type="ECO:0000256" key="3">
    <source>
        <dbReference type="ARBA" id="ARBA00023163"/>
    </source>
</evidence>
<dbReference type="InterPro" id="IPR050707">
    <property type="entry name" value="HTH_MetabolicPath_Reg"/>
</dbReference>
<dbReference type="GO" id="GO:0045892">
    <property type="term" value="P:negative regulation of DNA-templated transcription"/>
    <property type="evidence" value="ECO:0007669"/>
    <property type="project" value="TreeGrafter"/>
</dbReference>
<dbReference type="InterPro" id="IPR005471">
    <property type="entry name" value="Tscrpt_reg_IclR_N"/>
</dbReference>
<protein>
    <submittedName>
        <fullName evidence="7">Uncharacterized protein orf71</fullName>
    </submittedName>
</protein>
<feature type="region of interest" description="Disordered" evidence="4">
    <location>
        <begin position="1"/>
        <end position="29"/>
    </location>
</feature>
<dbReference type="SUPFAM" id="SSF46785">
    <property type="entry name" value="Winged helix' DNA-binding domain"/>
    <property type="match status" value="1"/>
</dbReference>
<feature type="domain" description="HTH iclR-type" evidence="5">
    <location>
        <begin position="33"/>
        <end position="93"/>
    </location>
</feature>
<evidence type="ECO:0000256" key="1">
    <source>
        <dbReference type="ARBA" id="ARBA00023015"/>
    </source>
</evidence>
<dbReference type="SMART" id="SM00346">
    <property type="entry name" value="HTH_ICLR"/>
    <property type="match status" value="1"/>
</dbReference>
<dbReference type="InterPro" id="IPR036390">
    <property type="entry name" value="WH_DNA-bd_sf"/>
</dbReference>
<sequence length="309" mass="33265">MVESTMASTMVEPAATRTAPAQITSETKHELPASMVERMTLILDAFAGAGSRLTLEEVACRTGLPRSTAHRILDQMVRLEWVDHASFGYCLGRRAKSLGASDNGQSRIREAAAPLLHELHLQTGMVAHLAVLDRGDCLYLDKIGGQLAATLTSRVGGRVPAYLTACGKAILAGLEPEMVDAFYGPHLVRRTERSIAELATLHQELGRIRQRHGLAFETGEAMNSMACVGAAVRSPEGPVAGISLCGPARPGHLERVAPLVADAARDISRILHPELGTPRRGRRAFAEPAQSWSPQAMERLVATQSGQWM</sequence>
<dbReference type="InterPro" id="IPR029016">
    <property type="entry name" value="GAF-like_dom_sf"/>
</dbReference>
<dbReference type="PANTHER" id="PTHR30136">
    <property type="entry name" value="HELIX-TURN-HELIX TRANSCRIPTIONAL REGULATOR, ICLR FAMILY"/>
    <property type="match status" value="1"/>
</dbReference>
<evidence type="ECO:0000259" key="6">
    <source>
        <dbReference type="PROSITE" id="PS51078"/>
    </source>
</evidence>
<dbReference type="GO" id="GO:0003700">
    <property type="term" value="F:DNA-binding transcription factor activity"/>
    <property type="evidence" value="ECO:0007669"/>
    <property type="project" value="TreeGrafter"/>
</dbReference>
<dbReference type="PROSITE" id="PS51078">
    <property type="entry name" value="ICLR_ED"/>
    <property type="match status" value="1"/>
</dbReference>
<dbReference type="GO" id="GO:0003677">
    <property type="term" value="F:DNA binding"/>
    <property type="evidence" value="ECO:0007669"/>
    <property type="project" value="UniProtKB-KW"/>
</dbReference>
<evidence type="ECO:0000256" key="2">
    <source>
        <dbReference type="ARBA" id="ARBA00023125"/>
    </source>
</evidence>
<reference evidence="7" key="2">
    <citation type="submission" date="2006-09" db="EMBL/GenBank/DDBJ databases">
        <title>Several meta-cleavage enzyme genes induced by steroid from Gram-positive bacterium Rhodococcus rhodochrous K37.</title>
        <authorList>
            <person name="Taguchi K."/>
            <person name="Motoyama M."/>
            <person name="Kudo T."/>
        </authorList>
    </citation>
    <scope>NUCLEOTIDE SEQUENCE</scope>
    <source>
        <strain evidence="7">K37</strain>
    </source>
</reference>
<proteinExistence type="predicted"/>
<name>A3KCW6_RHORH</name>
<accession>A3KCW6</accession>
<evidence type="ECO:0000256" key="4">
    <source>
        <dbReference type="SAM" id="MobiDB-lite"/>
    </source>
</evidence>
<reference evidence="7" key="1">
    <citation type="journal article" date="2004" name="Biosci. Biotechnol. Biochem.">
        <title>Multiplicity of 2,3-dihydroxybiphenyl dioxygenase genes in the Gram-positive polychlorinated biphenyl degrading bacterium Rhodococcus rhodochrous K37.</title>
        <authorList>
            <person name="Taguchi K."/>
            <person name="Motoyama M."/>
            <person name="Kudo T."/>
        </authorList>
    </citation>
    <scope>NUCLEOTIDE SEQUENCE</scope>
    <source>
        <strain evidence="7">K37</strain>
    </source>
</reference>
<keyword evidence="2" id="KW-0238">DNA-binding</keyword>
<organism evidence="7">
    <name type="scientific">Rhodococcus rhodochrous</name>
    <dbReference type="NCBI Taxonomy" id="1829"/>
    <lineage>
        <taxon>Bacteria</taxon>
        <taxon>Bacillati</taxon>
        <taxon>Actinomycetota</taxon>
        <taxon>Actinomycetes</taxon>
        <taxon>Mycobacteriales</taxon>
        <taxon>Nocardiaceae</taxon>
        <taxon>Rhodococcus</taxon>
    </lineage>
</organism>
<dbReference type="Gene3D" id="3.30.450.40">
    <property type="match status" value="1"/>
</dbReference>
<dbReference type="PROSITE" id="PS51077">
    <property type="entry name" value="HTH_ICLR"/>
    <property type="match status" value="1"/>
</dbReference>
<feature type="domain" description="IclR-ED" evidence="6">
    <location>
        <begin position="94"/>
        <end position="273"/>
    </location>
</feature>
<dbReference type="AlphaFoldDB" id="A3KCW6"/>
<dbReference type="Gene3D" id="1.10.10.10">
    <property type="entry name" value="Winged helix-like DNA-binding domain superfamily/Winged helix DNA-binding domain"/>
    <property type="match status" value="1"/>
</dbReference>
<gene>
    <name evidence="7" type="primary">orf71</name>
</gene>
<dbReference type="Pfam" id="PF01614">
    <property type="entry name" value="IclR_C"/>
    <property type="match status" value="1"/>
</dbReference>